<dbReference type="Gene3D" id="2.70.98.60">
    <property type="entry name" value="alpha-galactosidase from lactobacil brevis"/>
    <property type="match status" value="1"/>
</dbReference>
<dbReference type="RefSeq" id="WP_113860028.1">
    <property type="nucleotide sequence ID" value="NZ_PDCG01000003.1"/>
</dbReference>
<gene>
    <name evidence="6" type="ORF">CRD60_04055</name>
</gene>
<dbReference type="InterPro" id="IPR000111">
    <property type="entry name" value="Glyco_hydro_27/36_CS"/>
</dbReference>
<dbReference type="CDD" id="cd14791">
    <property type="entry name" value="GH36"/>
    <property type="match status" value="1"/>
</dbReference>
<dbReference type="SUPFAM" id="SSF51445">
    <property type="entry name" value="(Trans)glycosidases"/>
    <property type="match status" value="1"/>
</dbReference>
<evidence type="ECO:0000256" key="1">
    <source>
        <dbReference type="ARBA" id="ARBA00001255"/>
    </source>
</evidence>
<dbReference type="InterPro" id="IPR013785">
    <property type="entry name" value="Aldolase_TIM"/>
</dbReference>
<dbReference type="PRINTS" id="PR00743">
    <property type="entry name" value="GLHYDRLASE36"/>
</dbReference>
<evidence type="ECO:0000256" key="3">
    <source>
        <dbReference type="ARBA" id="ARBA00022801"/>
    </source>
</evidence>
<dbReference type="FunFam" id="3.20.20.70:FF:000118">
    <property type="entry name" value="Alpha-galactosidase"/>
    <property type="match status" value="1"/>
</dbReference>
<dbReference type="GO" id="GO:0004557">
    <property type="term" value="F:alpha-galactosidase activity"/>
    <property type="evidence" value="ECO:0007669"/>
    <property type="project" value="UniProtKB-EC"/>
</dbReference>
<protein>
    <recommendedName>
        <fullName evidence="2">alpha-galactosidase</fullName>
        <ecNumber evidence="2">3.2.1.22</ecNumber>
    </recommendedName>
</protein>
<name>A0A366K9D5_9BIFI</name>
<dbReference type="PROSITE" id="PS00512">
    <property type="entry name" value="ALPHA_GALACTOSIDASE"/>
    <property type="match status" value="1"/>
</dbReference>
<dbReference type="InterPro" id="IPR002252">
    <property type="entry name" value="Glyco_hydro_36"/>
</dbReference>
<accession>A0A366K9D5</accession>
<evidence type="ECO:0000259" key="5">
    <source>
        <dbReference type="Pfam" id="PF16875"/>
    </source>
</evidence>
<dbReference type="InterPro" id="IPR017853">
    <property type="entry name" value="GH"/>
</dbReference>
<keyword evidence="7" id="KW-1185">Reference proteome</keyword>
<dbReference type="InterPro" id="IPR038417">
    <property type="entry name" value="Alpga-gal_N_sf"/>
</dbReference>
<dbReference type="PANTHER" id="PTHR43053">
    <property type="entry name" value="GLYCOSIDASE FAMILY 31"/>
    <property type="match status" value="1"/>
</dbReference>
<proteinExistence type="predicted"/>
<evidence type="ECO:0000256" key="2">
    <source>
        <dbReference type="ARBA" id="ARBA00012755"/>
    </source>
</evidence>
<reference evidence="6 7" key="1">
    <citation type="submission" date="2017-10" db="EMBL/GenBank/DDBJ databases">
        <title>Bifidobacterium xylocopum sp. nov. and Bifidobacterium aemilianum sp. nov., from the carpenter bee (Xylocopa violacea) digestive tract.</title>
        <authorList>
            <person name="Alberoni D."/>
            <person name="Baffoni L."/>
            <person name="Di Gioia D."/>
            <person name="Gaggia F."/>
            <person name="Biavati B."/>
        </authorList>
    </citation>
    <scope>NUCLEOTIDE SEQUENCE [LARGE SCALE GENOMIC DNA]</scope>
    <source>
        <strain evidence="6 7">XV10</strain>
    </source>
</reference>
<dbReference type="AlphaFoldDB" id="A0A366K9D5"/>
<dbReference type="Gene3D" id="3.20.20.70">
    <property type="entry name" value="Aldolase class I"/>
    <property type="match status" value="1"/>
</dbReference>
<dbReference type="Pfam" id="PF16875">
    <property type="entry name" value="Glyco_hydro_36N"/>
    <property type="match status" value="1"/>
</dbReference>
<evidence type="ECO:0000313" key="6">
    <source>
        <dbReference type="EMBL" id="RBP97778.1"/>
    </source>
</evidence>
<dbReference type="EC" id="3.2.1.22" evidence="2"/>
<organism evidence="6 7">
    <name type="scientific">Bifidobacterium aemilianum</name>
    <dbReference type="NCBI Taxonomy" id="2493120"/>
    <lineage>
        <taxon>Bacteria</taxon>
        <taxon>Bacillati</taxon>
        <taxon>Actinomycetota</taxon>
        <taxon>Actinomycetes</taxon>
        <taxon>Bifidobacteriales</taxon>
        <taxon>Bifidobacteriaceae</taxon>
        <taxon>Bifidobacterium</taxon>
    </lineage>
</organism>
<keyword evidence="4" id="KW-0326">Glycosidase</keyword>
<comment type="catalytic activity">
    <reaction evidence="1">
        <text>Hydrolysis of terminal, non-reducing alpha-D-galactose residues in alpha-D-galactosides, including galactose oligosaccharides, galactomannans and galactolipids.</text>
        <dbReference type="EC" id="3.2.1.22"/>
    </reaction>
</comment>
<dbReference type="InterPro" id="IPR031704">
    <property type="entry name" value="Glyco_hydro_36_N"/>
</dbReference>
<evidence type="ECO:0000256" key="4">
    <source>
        <dbReference type="ARBA" id="ARBA00023295"/>
    </source>
</evidence>
<dbReference type="InterPro" id="IPR050985">
    <property type="entry name" value="Alpha-glycosidase_related"/>
</dbReference>
<feature type="domain" description="Glycosyl hydrolase family 36 N-terminal" evidence="5">
    <location>
        <begin position="61"/>
        <end position="244"/>
    </location>
</feature>
<evidence type="ECO:0000313" key="7">
    <source>
        <dbReference type="Proteomes" id="UP000252530"/>
    </source>
</evidence>
<dbReference type="GO" id="GO:0016052">
    <property type="term" value="P:carbohydrate catabolic process"/>
    <property type="evidence" value="ECO:0007669"/>
    <property type="project" value="InterPro"/>
</dbReference>
<dbReference type="PANTHER" id="PTHR43053:SF3">
    <property type="entry name" value="ALPHA-GALACTOSIDASE C-RELATED"/>
    <property type="match status" value="1"/>
</dbReference>
<dbReference type="OrthoDB" id="9758822at2"/>
<dbReference type="EMBL" id="PDCG01000003">
    <property type="protein sequence ID" value="RBP97778.1"/>
    <property type="molecule type" value="Genomic_DNA"/>
</dbReference>
<dbReference type="Pfam" id="PF02065">
    <property type="entry name" value="Melibiase"/>
    <property type="match status" value="1"/>
</dbReference>
<sequence length="702" mass="78980">MLFPSVTSPSRAATRILLTDPVLGADLPSAVTIVSSKEAGGYETGPYQGQLARPLLAEHALNSYIRPSLRGQRLTAQTYGRDWSPRFTLTSVDAQSDCHYAYRAQDADAGLELLTEMESLPGGSLRIRHSLTNTGQGDYLLDGLEVRLPLADDQTEILDFTGRHEHERTPQRRELADGMWLREGRRGKPNFEGNLLIVGTPGFDFHHGSIVMVQPAWSGNAVLAVDRSYDQEAGIVAGELLLPGELVLRTGQTYTMPWIVVTASDQGLDQAAQSLHAWERSLPEHPSRQPVTLNVWEAVGFDQDFGRLKEIAQRAASIGVERYVLDDGWFHLRRDDYAGLGDWWVAQDVWPQGLKPLADYVHGLGMQFGLWFEPEMVNQDSDLYREHPEWIMQASARTPELQRHQLMLDLSNTQAFDHVFTAMCQVLDECPVDCIKWDHNRALLESGSNQRHGAPAVHQQTQAYYRLLDALRERYPQIEWESCASGGGRIDPGVIEKVKRFWTSDMTDALSRQQIQRWTLQTVAPEYIGAHISQPSSQQSGRTFSLAFRAPTAVFFSFGIEWDISTADSGELEELASWISWYKEHRDFLHSGLVNRFKPADPTVFAYGVIAEDRSRALVAQGQYEESDSDRGSYLRIPGLLDQGQYRLRWTGPEPARAAEEVMDPYGPLGQQLVSGRYLATVGIRIPRCMPETMRLIDIELQ</sequence>
<dbReference type="Proteomes" id="UP000252530">
    <property type="component" value="Unassembled WGS sequence"/>
</dbReference>
<keyword evidence="3" id="KW-0378">Hydrolase</keyword>
<comment type="caution">
    <text evidence="6">The sequence shown here is derived from an EMBL/GenBank/DDBJ whole genome shotgun (WGS) entry which is preliminary data.</text>
</comment>